<evidence type="ECO:0000313" key="1">
    <source>
        <dbReference type="EMBL" id="MPC94405.1"/>
    </source>
</evidence>
<proteinExistence type="predicted"/>
<gene>
    <name evidence="1" type="ORF">E2C01_089573</name>
</gene>
<comment type="caution">
    <text evidence="1">The sequence shown here is derived from an EMBL/GenBank/DDBJ whole genome shotgun (WGS) entry which is preliminary data.</text>
</comment>
<accession>A0A5B7JIL5</accession>
<dbReference type="AlphaFoldDB" id="A0A5B7JIL5"/>
<protein>
    <submittedName>
        <fullName evidence="1">Uncharacterized protein</fullName>
    </submittedName>
</protein>
<sequence>MQLHPLPSKKQRLRGMIVSRCKAIRGFTGNERRQVFSPHEHLILLPSSLFLLFFCLPPPSPHFFLMDCVCI</sequence>
<evidence type="ECO:0000313" key="2">
    <source>
        <dbReference type="Proteomes" id="UP000324222"/>
    </source>
</evidence>
<dbReference type="EMBL" id="VSRR010098393">
    <property type="protein sequence ID" value="MPC94405.1"/>
    <property type="molecule type" value="Genomic_DNA"/>
</dbReference>
<organism evidence="1 2">
    <name type="scientific">Portunus trituberculatus</name>
    <name type="common">Swimming crab</name>
    <name type="synonym">Neptunus trituberculatus</name>
    <dbReference type="NCBI Taxonomy" id="210409"/>
    <lineage>
        <taxon>Eukaryota</taxon>
        <taxon>Metazoa</taxon>
        <taxon>Ecdysozoa</taxon>
        <taxon>Arthropoda</taxon>
        <taxon>Crustacea</taxon>
        <taxon>Multicrustacea</taxon>
        <taxon>Malacostraca</taxon>
        <taxon>Eumalacostraca</taxon>
        <taxon>Eucarida</taxon>
        <taxon>Decapoda</taxon>
        <taxon>Pleocyemata</taxon>
        <taxon>Brachyura</taxon>
        <taxon>Eubrachyura</taxon>
        <taxon>Portunoidea</taxon>
        <taxon>Portunidae</taxon>
        <taxon>Portuninae</taxon>
        <taxon>Portunus</taxon>
    </lineage>
</organism>
<keyword evidence="2" id="KW-1185">Reference proteome</keyword>
<dbReference type="Proteomes" id="UP000324222">
    <property type="component" value="Unassembled WGS sequence"/>
</dbReference>
<name>A0A5B7JIL5_PORTR</name>
<reference evidence="1 2" key="1">
    <citation type="submission" date="2019-05" db="EMBL/GenBank/DDBJ databases">
        <title>Another draft genome of Portunus trituberculatus and its Hox gene families provides insights of decapod evolution.</title>
        <authorList>
            <person name="Jeong J.-H."/>
            <person name="Song I."/>
            <person name="Kim S."/>
            <person name="Choi T."/>
            <person name="Kim D."/>
            <person name="Ryu S."/>
            <person name="Kim W."/>
        </authorList>
    </citation>
    <scope>NUCLEOTIDE SEQUENCE [LARGE SCALE GENOMIC DNA]</scope>
    <source>
        <tissue evidence="1">Muscle</tissue>
    </source>
</reference>